<reference evidence="2" key="1">
    <citation type="journal article" date="2022" name="Mol. Ecol. Resour.">
        <title>The genomes of chicory, endive, great burdock and yacon provide insights into Asteraceae palaeo-polyploidization history and plant inulin production.</title>
        <authorList>
            <person name="Fan W."/>
            <person name="Wang S."/>
            <person name="Wang H."/>
            <person name="Wang A."/>
            <person name="Jiang F."/>
            <person name="Liu H."/>
            <person name="Zhao H."/>
            <person name="Xu D."/>
            <person name="Zhang Y."/>
        </authorList>
    </citation>
    <scope>NUCLEOTIDE SEQUENCE [LARGE SCALE GENOMIC DNA]</scope>
    <source>
        <strain evidence="2">cv. Niubang</strain>
    </source>
</reference>
<dbReference type="EMBL" id="CM042048">
    <property type="protein sequence ID" value="KAI3758934.1"/>
    <property type="molecule type" value="Genomic_DNA"/>
</dbReference>
<comment type="caution">
    <text evidence="1">The sequence shown here is derived from an EMBL/GenBank/DDBJ whole genome shotgun (WGS) entry which is preliminary data.</text>
</comment>
<organism evidence="1 2">
    <name type="scientific">Arctium lappa</name>
    <name type="common">Greater burdock</name>
    <name type="synonym">Lappa major</name>
    <dbReference type="NCBI Taxonomy" id="4217"/>
    <lineage>
        <taxon>Eukaryota</taxon>
        <taxon>Viridiplantae</taxon>
        <taxon>Streptophyta</taxon>
        <taxon>Embryophyta</taxon>
        <taxon>Tracheophyta</taxon>
        <taxon>Spermatophyta</taxon>
        <taxon>Magnoliopsida</taxon>
        <taxon>eudicotyledons</taxon>
        <taxon>Gunneridae</taxon>
        <taxon>Pentapetalae</taxon>
        <taxon>asterids</taxon>
        <taxon>campanulids</taxon>
        <taxon>Asterales</taxon>
        <taxon>Asteraceae</taxon>
        <taxon>Carduoideae</taxon>
        <taxon>Cardueae</taxon>
        <taxon>Arctiinae</taxon>
        <taxon>Arctium</taxon>
    </lineage>
</organism>
<evidence type="ECO:0000313" key="2">
    <source>
        <dbReference type="Proteomes" id="UP001055879"/>
    </source>
</evidence>
<name>A0ACB9EIW2_ARCLA</name>
<sequence>MEDGDDKGELEDSPAIKALGSLFKLTQVNFWVDLASGMPYGSTSVDCTKTVKDDAICFSQKDNCSLPVDTELSRQMDELGLPLSFCTNKEVRYNYLAVFFFCFLFDTSFNLCVYRMIFCFLCCNLVWWLFDYLRDLAITFL</sequence>
<gene>
    <name evidence="1" type="ORF">L6452_06507</name>
</gene>
<evidence type="ECO:0000313" key="1">
    <source>
        <dbReference type="EMBL" id="KAI3758934.1"/>
    </source>
</evidence>
<dbReference type="Proteomes" id="UP001055879">
    <property type="component" value="Linkage Group LG02"/>
</dbReference>
<keyword evidence="2" id="KW-1185">Reference proteome</keyword>
<protein>
    <submittedName>
        <fullName evidence="1">Uncharacterized protein</fullName>
    </submittedName>
</protein>
<proteinExistence type="predicted"/>
<reference evidence="1 2" key="2">
    <citation type="journal article" date="2022" name="Mol. Ecol. Resour.">
        <title>The genomes of chicory, endive, great burdock and yacon provide insights into Asteraceae paleo-polyploidization history and plant inulin production.</title>
        <authorList>
            <person name="Fan W."/>
            <person name="Wang S."/>
            <person name="Wang H."/>
            <person name="Wang A."/>
            <person name="Jiang F."/>
            <person name="Liu H."/>
            <person name="Zhao H."/>
            <person name="Xu D."/>
            <person name="Zhang Y."/>
        </authorList>
    </citation>
    <scope>NUCLEOTIDE SEQUENCE [LARGE SCALE GENOMIC DNA]</scope>
    <source>
        <strain evidence="2">cv. Niubang</strain>
    </source>
</reference>
<accession>A0ACB9EIW2</accession>